<dbReference type="InterPro" id="IPR026960">
    <property type="entry name" value="RVT-Znf"/>
</dbReference>
<feature type="domain" description="Reverse transcriptase zinc-binding" evidence="1">
    <location>
        <begin position="186"/>
        <end position="235"/>
    </location>
</feature>
<name>A0A6L2MC48_TANCI</name>
<keyword evidence="2" id="KW-0808">Transferase</keyword>
<keyword evidence="2" id="KW-0548">Nucleotidyltransferase</keyword>
<dbReference type="SUPFAM" id="SSF56219">
    <property type="entry name" value="DNase I-like"/>
    <property type="match status" value="1"/>
</dbReference>
<comment type="caution">
    <text evidence="2">The sequence shown here is derived from an EMBL/GenBank/DDBJ whole genome shotgun (WGS) entry which is preliminary data.</text>
</comment>
<sequence length="254" mass="29162">MPCHWEEFAYLPGTWNININDNTSDRSSHSDVNHLDKEDISVEDKLDDDLDDLNGMLNDLGLIDLPIRGHYFTWMNKACTKLSKLNRFLISEGITEDIPDIKITAIDRMWSDHSPILLHVKKPNFGPSPFKFYNMWLNRDGFDDLIKSTAYIGIRNTAYLKDLLMEISQVDLSVDEDTCIWLMAYFLLSLDRLPHRLNLSSRGIDIPTISCSSCNGNVESADHIFFACDLVKEVWSLVSKWHDLSIPPFVSYDA</sequence>
<dbReference type="PANTHER" id="PTHR33710:SF64">
    <property type="entry name" value="ENDONUCLEASE_EXONUCLEASE_PHOSPHATASE DOMAIN-CONTAINING PROTEIN"/>
    <property type="match status" value="1"/>
</dbReference>
<proteinExistence type="predicted"/>
<dbReference type="InterPro" id="IPR036691">
    <property type="entry name" value="Endo/exonu/phosph_ase_sf"/>
</dbReference>
<dbReference type="EMBL" id="BKCJ010006331">
    <property type="protein sequence ID" value="GEU71583.1"/>
    <property type="molecule type" value="Genomic_DNA"/>
</dbReference>
<evidence type="ECO:0000259" key="1">
    <source>
        <dbReference type="Pfam" id="PF13966"/>
    </source>
</evidence>
<dbReference type="Gene3D" id="3.60.10.10">
    <property type="entry name" value="Endonuclease/exonuclease/phosphatase"/>
    <property type="match status" value="1"/>
</dbReference>
<keyword evidence="2" id="KW-0695">RNA-directed DNA polymerase</keyword>
<dbReference type="PANTHER" id="PTHR33710">
    <property type="entry name" value="BNAC02G09200D PROTEIN"/>
    <property type="match status" value="1"/>
</dbReference>
<accession>A0A6L2MC48</accession>
<dbReference type="AlphaFoldDB" id="A0A6L2MC48"/>
<dbReference type="Pfam" id="PF13966">
    <property type="entry name" value="zf-RVT"/>
    <property type="match status" value="1"/>
</dbReference>
<protein>
    <submittedName>
        <fullName evidence="2">RNA-directed DNA polymerase, eukaryota</fullName>
    </submittedName>
</protein>
<dbReference type="GO" id="GO:0003964">
    <property type="term" value="F:RNA-directed DNA polymerase activity"/>
    <property type="evidence" value="ECO:0007669"/>
    <property type="project" value="UniProtKB-KW"/>
</dbReference>
<reference evidence="2" key="1">
    <citation type="journal article" date="2019" name="Sci. Rep.">
        <title>Draft genome of Tanacetum cinerariifolium, the natural source of mosquito coil.</title>
        <authorList>
            <person name="Yamashiro T."/>
            <person name="Shiraishi A."/>
            <person name="Satake H."/>
            <person name="Nakayama K."/>
        </authorList>
    </citation>
    <scope>NUCLEOTIDE SEQUENCE</scope>
</reference>
<gene>
    <name evidence="2" type="ORF">Tci_043561</name>
</gene>
<evidence type="ECO:0000313" key="2">
    <source>
        <dbReference type="EMBL" id="GEU71583.1"/>
    </source>
</evidence>
<organism evidence="2">
    <name type="scientific">Tanacetum cinerariifolium</name>
    <name type="common">Dalmatian daisy</name>
    <name type="synonym">Chrysanthemum cinerariifolium</name>
    <dbReference type="NCBI Taxonomy" id="118510"/>
    <lineage>
        <taxon>Eukaryota</taxon>
        <taxon>Viridiplantae</taxon>
        <taxon>Streptophyta</taxon>
        <taxon>Embryophyta</taxon>
        <taxon>Tracheophyta</taxon>
        <taxon>Spermatophyta</taxon>
        <taxon>Magnoliopsida</taxon>
        <taxon>eudicotyledons</taxon>
        <taxon>Gunneridae</taxon>
        <taxon>Pentapetalae</taxon>
        <taxon>asterids</taxon>
        <taxon>campanulids</taxon>
        <taxon>Asterales</taxon>
        <taxon>Asteraceae</taxon>
        <taxon>Asteroideae</taxon>
        <taxon>Anthemideae</taxon>
        <taxon>Anthemidinae</taxon>
        <taxon>Tanacetum</taxon>
    </lineage>
</organism>